<keyword evidence="4" id="KW-1185">Reference proteome</keyword>
<dbReference type="EMBL" id="ML978121">
    <property type="protein sequence ID" value="KAF2104726.1"/>
    <property type="molecule type" value="Genomic_DNA"/>
</dbReference>
<dbReference type="AlphaFoldDB" id="A0A9P4MBJ7"/>
<feature type="domain" description="Endo-1,3(4)-beta-glucanase 1 carbohydrate binding" evidence="2">
    <location>
        <begin position="110"/>
        <end position="149"/>
    </location>
</feature>
<dbReference type="OrthoDB" id="3000963at2759"/>
<comment type="caution">
    <text evidence="3">The sequence shown here is derived from an EMBL/GenBank/DDBJ whole genome shotgun (WGS) entry which is preliminary data.</text>
</comment>
<organism evidence="3 4">
    <name type="scientific">Rhizodiscina lignyota</name>
    <dbReference type="NCBI Taxonomy" id="1504668"/>
    <lineage>
        <taxon>Eukaryota</taxon>
        <taxon>Fungi</taxon>
        <taxon>Dikarya</taxon>
        <taxon>Ascomycota</taxon>
        <taxon>Pezizomycotina</taxon>
        <taxon>Dothideomycetes</taxon>
        <taxon>Pleosporomycetidae</taxon>
        <taxon>Aulographales</taxon>
        <taxon>Rhizodiscinaceae</taxon>
        <taxon>Rhizodiscina</taxon>
    </lineage>
</organism>
<evidence type="ECO:0000313" key="3">
    <source>
        <dbReference type="EMBL" id="KAF2104726.1"/>
    </source>
</evidence>
<evidence type="ECO:0000313" key="4">
    <source>
        <dbReference type="Proteomes" id="UP000799772"/>
    </source>
</evidence>
<sequence>MARLASIFAAIAFAIAGVNAVTTGTCYNVKKTSSNPNGQQSYDVSKYYCFQGEGVENRDLLCPKNPNGYTTYACSGSCYAPTDYVCINGALVAQKNYKGQLATCPGAQSNPFDPEKYHCYAGGLLCPFYTERCAGGCYDPHDYSCPNGVISPIPEDPKNRRFAA</sequence>
<evidence type="ECO:0000259" key="2">
    <source>
        <dbReference type="Pfam" id="PF10645"/>
    </source>
</evidence>
<dbReference type="Pfam" id="PF10645">
    <property type="entry name" value="Carb_bind"/>
    <property type="match status" value="2"/>
</dbReference>
<feature type="signal peptide" evidence="1">
    <location>
        <begin position="1"/>
        <end position="20"/>
    </location>
</feature>
<feature type="domain" description="Endo-1,3(4)-beta-glucanase 1 carbohydrate binding" evidence="2">
    <location>
        <begin position="38"/>
        <end position="91"/>
    </location>
</feature>
<accession>A0A9P4MBJ7</accession>
<dbReference type="GO" id="GO:0030246">
    <property type="term" value="F:carbohydrate binding"/>
    <property type="evidence" value="ECO:0007669"/>
    <property type="project" value="InterPro"/>
</dbReference>
<feature type="chain" id="PRO_5040431321" description="Endo-1,3(4)-beta-glucanase 1 carbohydrate binding domain-containing protein" evidence="1">
    <location>
        <begin position="21"/>
        <end position="164"/>
    </location>
</feature>
<evidence type="ECO:0000256" key="1">
    <source>
        <dbReference type="SAM" id="SignalP"/>
    </source>
</evidence>
<dbReference type="Proteomes" id="UP000799772">
    <property type="component" value="Unassembled WGS sequence"/>
</dbReference>
<protein>
    <recommendedName>
        <fullName evidence="2">Endo-1,3(4)-beta-glucanase 1 carbohydrate binding domain-containing protein</fullName>
    </recommendedName>
</protein>
<dbReference type="InterPro" id="IPR018909">
    <property type="entry name" value="Eng1_septum"/>
</dbReference>
<reference evidence="3" key="1">
    <citation type="journal article" date="2020" name="Stud. Mycol.">
        <title>101 Dothideomycetes genomes: a test case for predicting lifestyles and emergence of pathogens.</title>
        <authorList>
            <person name="Haridas S."/>
            <person name="Albert R."/>
            <person name="Binder M."/>
            <person name="Bloem J."/>
            <person name="Labutti K."/>
            <person name="Salamov A."/>
            <person name="Andreopoulos B."/>
            <person name="Baker S."/>
            <person name="Barry K."/>
            <person name="Bills G."/>
            <person name="Bluhm B."/>
            <person name="Cannon C."/>
            <person name="Castanera R."/>
            <person name="Culley D."/>
            <person name="Daum C."/>
            <person name="Ezra D."/>
            <person name="Gonzalez J."/>
            <person name="Henrissat B."/>
            <person name="Kuo A."/>
            <person name="Liang C."/>
            <person name="Lipzen A."/>
            <person name="Lutzoni F."/>
            <person name="Magnuson J."/>
            <person name="Mondo S."/>
            <person name="Nolan M."/>
            <person name="Ohm R."/>
            <person name="Pangilinan J."/>
            <person name="Park H.-J."/>
            <person name="Ramirez L."/>
            <person name="Alfaro M."/>
            <person name="Sun H."/>
            <person name="Tritt A."/>
            <person name="Yoshinaga Y."/>
            <person name="Zwiers L.-H."/>
            <person name="Turgeon B."/>
            <person name="Goodwin S."/>
            <person name="Spatafora J."/>
            <person name="Crous P."/>
            <person name="Grigoriev I."/>
        </authorList>
    </citation>
    <scope>NUCLEOTIDE SEQUENCE</scope>
    <source>
        <strain evidence="3">CBS 133067</strain>
    </source>
</reference>
<name>A0A9P4MBJ7_9PEZI</name>
<proteinExistence type="predicted"/>
<gene>
    <name evidence="3" type="ORF">NA57DRAFT_51532</name>
</gene>
<keyword evidence="1" id="KW-0732">Signal</keyword>